<organism evidence="4 5">
    <name type="scientific">Thamnocephalis sphaerospora</name>
    <dbReference type="NCBI Taxonomy" id="78915"/>
    <lineage>
        <taxon>Eukaryota</taxon>
        <taxon>Fungi</taxon>
        <taxon>Fungi incertae sedis</taxon>
        <taxon>Zoopagomycota</taxon>
        <taxon>Zoopagomycotina</taxon>
        <taxon>Zoopagomycetes</taxon>
        <taxon>Zoopagales</taxon>
        <taxon>Sigmoideomycetaceae</taxon>
        <taxon>Thamnocephalis</taxon>
    </lineage>
</organism>
<dbReference type="UniPathway" id="UPA00904">
    <property type="reaction ID" value="UER00874"/>
</dbReference>
<dbReference type="InterPro" id="IPR011559">
    <property type="entry name" value="Initiation_fac_2B_a/b/d"/>
</dbReference>
<dbReference type="GO" id="GO:0019509">
    <property type="term" value="P:L-methionine salvage from methylthioadenosine"/>
    <property type="evidence" value="ECO:0007669"/>
    <property type="project" value="UniProtKB-UniRule"/>
</dbReference>
<keyword evidence="3" id="KW-0539">Nucleus</keyword>
<dbReference type="FunFam" id="3.40.50.10470:FF:000006">
    <property type="entry name" value="Methylthioribose-1-phosphate isomerase"/>
    <property type="match status" value="1"/>
</dbReference>
<dbReference type="Gene3D" id="1.20.120.420">
    <property type="entry name" value="translation initiation factor eif-2b, domain 1"/>
    <property type="match status" value="1"/>
</dbReference>
<comment type="function">
    <text evidence="3">Catalyzes the interconversion of methylthioribose-1-phosphate (MTR-1-P) into methylthioribulose-1-phosphate (MTRu-1-P).</text>
</comment>
<dbReference type="SUPFAM" id="SSF100950">
    <property type="entry name" value="NagB/RpiA/CoA transferase-like"/>
    <property type="match status" value="1"/>
</dbReference>
<dbReference type="InterPro" id="IPR000649">
    <property type="entry name" value="IF-2B-related"/>
</dbReference>
<evidence type="ECO:0000256" key="1">
    <source>
        <dbReference type="ARBA" id="ARBA00023167"/>
    </source>
</evidence>
<reference evidence="5" key="1">
    <citation type="journal article" date="2018" name="Nat. Microbiol.">
        <title>Leveraging single-cell genomics to expand the fungal tree of life.</title>
        <authorList>
            <person name="Ahrendt S.R."/>
            <person name="Quandt C.A."/>
            <person name="Ciobanu D."/>
            <person name="Clum A."/>
            <person name="Salamov A."/>
            <person name="Andreopoulos B."/>
            <person name="Cheng J.F."/>
            <person name="Woyke T."/>
            <person name="Pelin A."/>
            <person name="Henrissat B."/>
            <person name="Reynolds N.K."/>
            <person name="Benny G.L."/>
            <person name="Smith M.E."/>
            <person name="James T.Y."/>
            <person name="Grigoriev I.V."/>
        </authorList>
    </citation>
    <scope>NUCLEOTIDE SEQUENCE [LARGE SCALE GENOMIC DNA]</scope>
    <source>
        <strain evidence="5">RSA 1356</strain>
    </source>
</reference>
<gene>
    <name evidence="3" type="primary">MRI1</name>
    <name evidence="4" type="ORF">THASP1DRAFT_31140</name>
</gene>
<dbReference type="InterPro" id="IPR005251">
    <property type="entry name" value="IF-M1Pi"/>
</dbReference>
<comment type="subcellular location">
    <subcellularLocation>
        <location evidence="3">Cytoplasm</location>
    </subcellularLocation>
    <subcellularLocation>
        <location evidence="3">Nucleus</location>
    </subcellularLocation>
</comment>
<keyword evidence="1 3" id="KW-0486">Methionine biosynthesis</keyword>
<dbReference type="FunFam" id="1.20.120.420:FF:000003">
    <property type="entry name" value="Methylthioribose-1-phosphate isomerase"/>
    <property type="match status" value="1"/>
</dbReference>
<dbReference type="InterPro" id="IPR027363">
    <property type="entry name" value="M1Pi_N"/>
</dbReference>
<dbReference type="HAMAP" id="MF_01678">
    <property type="entry name" value="Salvage_MtnA"/>
    <property type="match status" value="1"/>
</dbReference>
<protein>
    <recommendedName>
        <fullName evidence="3">Methylthioribose-1-phosphate isomerase</fullName>
        <shortName evidence="3">M1Pi</shortName>
        <shortName evidence="3">MTR-1-P isomerase</shortName>
        <ecNumber evidence="3">5.3.1.23</ecNumber>
    </recommendedName>
    <alternativeName>
        <fullName evidence="3">S-methyl-5-thioribose-1-phosphate isomerase</fullName>
    </alternativeName>
    <alternativeName>
        <fullName evidence="3">Translation initiation factor eIF-2B subunit alpha/beta/delta-like protein</fullName>
    </alternativeName>
</protein>
<dbReference type="STRING" id="78915.A0A4V1IWC2"/>
<accession>A0A4V1IWC2</accession>
<evidence type="ECO:0000256" key="2">
    <source>
        <dbReference type="ARBA" id="ARBA00023235"/>
    </source>
</evidence>
<dbReference type="Pfam" id="PF01008">
    <property type="entry name" value="IF-2B"/>
    <property type="match status" value="1"/>
</dbReference>
<dbReference type="InterPro" id="IPR037171">
    <property type="entry name" value="NagB/RpiA_transferase-like"/>
</dbReference>
<sequence length="401" mass="42081">MTAHETHSTPTSSATAANALEAIRYQRERGLQVLDQLLLPYQTTYEEVTTVEAGHAVIKQMKVRGAPAIAIVAALSLAVELRQKHAAGTFATAADVHAFIARSFDHLRTSRPTAVNLFRAADQLVQLSQHAAGRVDASAATVTEAYLAAAEQMLADDVADNRSIGKHGAAAVVRASAAASSPNVATVLTHCNTGSLATAGFGTALGVIRQLHADGWLAHAYCTETRPYNQGARLTAYELAHERIPSTLVCDSMVGALMHQGRVGAVVVGADRVAANGDSANKIGTYQLAVLAQHHGVPFFVAAPTTSVDLATADGTHITIEERPPAELREVRGATVLADGQLARTTDGAPQLQTVRVAADGVQVWNPSFDVTPAALIHGVITERGVVARDANGKINMHAIF</sequence>
<keyword evidence="2 3" id="KW-0413">Isomerase</keyword>
<dbReference type="OrthoDB" id="2461at2759"/>
<dbReference type="Gene3D" id="3.40.50.10470">
    <property type="entry name" value="Translation initiation factor eif-2b, domain 2"/>
    <property type="match status" value="1"/>
</dbReference>
<evidence type="ECO:0000313" key="5">
    <source>
        <dbReference type="Proteomes" id="UP000271241"/>
    </source>
</evidence>
<feature type="active site" description="Proton donor" evidence="3">
    <location>
        <position position="271"/>
    </location>
</feature>
<dbReference type="InterPro" id="IPR042529">
    <property type="entry name" value="IF_2B-like_C"/>
</dbReference>
<comment type="pathway">
    <text evidence="3">Amino-acid biosynthesis; L-methionine biosynthesis via salvage pathway; L-methionine from S-methyl-5-thio-alpha-D-ribose 1-phosphate: step 1/6.</text>
</comment>
<dbReference type="GO" id="GO:0005737">
    <property type="term" value="C:cytoplasm"/>
    <property type="evidence" value="ECO:0007669"/>
    <property type="project" value="UniProtKB-SubCell"/>
</dbReference>
<keyword evidence="3" id="KW-0963">Cytoplasm</keyword>
<dbReference type="Proteomes" id="UP000271241">
    <property type="component" value="Unassembled WGS sequence"/>
</dbReference>
<dbReference type="GO" id="GO:0005634">
    <property type="term" value="C:nucleus"/>
    <property type="evidence" value="ECO:0007669"/>
    <property type="project" value="UniProtKB-SubCell"/>
</dbReference>
<proteinExistence type="inferred from homology"/>
<keyword evidence="5" id="KW-1185">Reference proteome</keyword>
<dbReference type="EC" id="5.3.1.23" evidence="3"/>
<comment type="catalytic activity">
    <reaction evidence="3">
        <text>5-(methylsulfanyl)-alpha-D-ribose 1-phosphate = 5-(methylsulfanyl)-D-ribulose 1-phosphate</text>
        <dbReference type="Rhea" id="RHEA:19989"/>
        <dbReference type="ChEBI" id="CHEBI:58533"/>
        <dbReference type="ChEBI" id="CHEBI:58548"/>
        <dbReference type="EC" id="5.3.1.23"/>
    </reaction>
</comment>
<comment type="similarity">
    <text evidence="3">Belongs to the eIF-2B alpha/beta/delta subunits family. MtnA subfamily.</text>
</comment>
<keyword evidence="3" id="KW-0028">Amino-acid biosynthesis</keyword>
<dbReference type="NCBIfam" id="TIGR00512">
    <property type="entry name" value="salvage_mtnA"/>
    <property type="match status" value="1"/>
</dbReference>
<dbReference type="PANTHER" id="PTHR43475">
    <property type="entry name" value="METHYLTHIORIBOSE-1-PHOSPHATE ISOMERASE"/>
    <property type="match status" value="1"/>
</dbReference>
<dbReference type="PANTHER" id="PTHR43475:SF1">
    <property type="entry name" value="METHYLTHIORIBOSE-1-PHOSPHATE ISOMERASE"/>
    <property type="match status" value="1"/>
</dbReference>
<dbReference type="GO" id="GO:0046523">
    <property type="term" value="F:S-methyl-5-thioribose-1-phosphate isomerase activity"/>
    <property type="evidence" value="ECO:0007669"/>
    <property type="project" value="UniProtKB-UniRule"/>
</dbReference>
<dbReference type="NCBIfam" id="TIGR00524">
    <property type="entry name" value="eIF-2B_rel"/>
    <property type="match status" value="1"/>
</dbReference>
<evidence type="ECO:0000313" key="4">
    <source>
        <dbReference type="EMBL" id="RKP07049.1"/>
    </source>
</evidence>
<dbReference type="NCBIfam" id="NF004326">
    <property type="entry name" value="PRK05720.1"/>
    <property type="match status" value="1"/>
</dbReference>
<evidence type="ECO:0000256" key="3">
    <source>
        <dbReference type="HAMAP-Rule" id="MF_03119"/>
    </source>
</evidence>
<dbReference type="AlphaFoldDB" id="A0A4V1IWC2"/>
<feature type="site" description="Transition state stabilizer" evidence="3">
    <location>
        <position position="191"/>
    </location>
</feature>
<dbReference type="EMBL" id="KZ992775">
    <property type="protein sequence ID" value="RKP07049.1"/>
    <property type="molecule type" value="Genomic_DNA"/>
</dbReference>
<name>A0A4V1IWC2_9FUNG</name>